<organism evidence="8 9">
    <name type="scientific">Candidatus Liptonbacteria bacterium RIFCSPLOWO2_01_FULL_56_20</name>
    <dbReference type="NCBI Taxonomy" id="1798652"/>
    <lineage>
        <taxon>Bacteria</taxon>
        <taxon>Candidatus Liptoniibacteriota</taxon>
    </lineage>
</organism>
<feature type="domain" description="TACO1/YebC-like N-terminal" evidence="7">
    <location>
        <begin position="5"/>
        <end position="73"/>
    </location>
</feature>
<dbReference type="InterPro" id="IPR002876">
    <property type="entry name" value="Transcrip_reg_TACO1-like"/>
</dbReference>
<dbReference type="Gene3D" id="1.10.10.200">
    <property type="match status" value="1"/>
</dbReference>
<evidence type="ECO:0000256" key="3">
    <source>
        <dbReference type="ARBA" id="ARBA00023015"/>
    </source>
</evidence>
<comment type="caution">
    <text evidence="8">The sequence shown here is derived from an EMBL/GenBank/DDBJ whole genome shotgun (WGS) entry which is preliminary data.</text>
</comment>
<evidence type="ECO:0000256" key="2">
    <source>
        <dbReference type="ARBA" id="ARBA00022490"/>
    </source>
</evidence>
<keyword evidence="2" id="KW-0963">Cytoplasm</keyword>
<dbReference type="Pfam" id="PF01709">
    <property type="entry name" value="Transcrip_reg"/>
    <property type="match status" value="1"/>
</dbReference>
<dbReference type="InterPro" id="IPR029072">
    <property type="entry name" value="YebC-like"/>
</dbReference>
<reference evidence="8 9" key="1">
    <citation type="journal article" date="2016" name="Nat. Commun.">
        <title>Thousands of microbial genomes shed light on interconnected biogeochemical processes in an aquifer system.</title>
        <authorList>
            <person name="Anantharaman K."/>
            <person name="Brown C.T."/>
            <person name="Hug L.A."/>
            <person name="Sharon I."/>
            <person name="Castelle C.J."/>
            <person name="Probst A.J."/>
            <person name="Thomas B.C."/>
            <person name="Singh A."/>
            <person name="Wilkins M.J."/>
            <person name="Karaoz U."/>
            <person name="Brodie E.L."/>
            <person name="Williams K.H."/>
            <person name="Hubbard S.S."/>
            <person name="Banfield J.F."/>
        </authorList>
    </citation>
    <scope>NUCLEOTIDE SEQUENCE [LARGE SCALE GENOMIC DNA]</scope>
</reference>
<dbReference type="SUPFAM" id="SSF75625">
    <property type="entry name" value="YebC-like"/>
    <property type="match status" value="1"/>
</dbReference>
<dbReference type="Proteomes" id="UP000178495">
    <property type="component" value="Unassembled WGS sequence"/>
</dbReference>
<dbReference type="InterPro" id="IPR017856">
    <property type="entry name" value="Integrase-like_N"/>
</dbReference>
<evidence type="ECO:0000259" key="7">
    <source>
        <dbReference type="Pfam" id="PF20772"/>
    </source>
</evidence>
<dbReference type="AlphaFoldDB" id="A0A1G2CLU7"/>
<name>A0A1G2CLU7_9BACT</name>
<dbReference type="InterPro" id="IPR048300">
    <property type="entry name" value="TACO1_YebC-like_2nd/3rd_dom"/>
</dbReference>
<dbReference type="GO" id="GO:0003677">
    <property type="term" value="F:DNA binding"/>
    <property type="evidence" value="ECO:0007669"/>
    <property type="project" value="UniProtKB-KW"/>
</dbReference>
<comment type="similarity">
    <text evidence="1">Belongs to the TACO1 family.</text>
</comment>
<proteinExistence type="inferred from homology"/>
<evidence type="ECO:0000256" key="1">
    <source>
        <dbReference type="ARBA" id="ARBA00008724"/>
    </source>
</evidence>
<sequence length="179" mass="19197">MSGHSHWAGIKHQKGIADQKRGRVFAKLLAAVAAAARGEPNPEFNPRLRAAIEKAREHMVPAENIARAIARASEPGQSVEELTLEAYGPGGAAILIQAATNNKNRTIAEVKKIVSDNHGKWAEPGSVRWAFAPAQPGGERRAKFPQPLGAKDLVRLRALVGALLSHDDVQKVFTSAARP</sequence>
<evidence type="ECO:0000256" key="5">
    <source>
        <dbReference type="ARBA" id="ARBA00023163"/>
    </source>
</evidence>
<keyword evidence="5" id="KW-0804">Transcription</keyword>
<keyword evidence="3" id="KW-0805">Transcription regulation</keyword>
<evidence type="ECO:0008006" key="10">
    <source>
        <dbReference type="Google" id="ProtNLM"/>
    </source>
</evidence>
<dbReference type="InterPro" id="IPR049083">
    <property type="entry name" value="TACO1_YebC_N"/>
</dbReference>
<gene>
    <name evidence="8" type="ORF">A3A43_01240</name>
</gene>
<dbReference type="STRING" id="1798652.A3A43_01240"/>
<dbReference type="FunFam" id="1.10.10.200:FF:000002">
    <property type="entry name" value="Probable transcriptional regulatory protein CLM62_37755"/>
    <property type="match status" value="1"/>
</dbReference>
<accession>A0A1G2CLU7</accession>
<evidence type="ECO:0000259" key="6">
    <source>
        <dbReference type="Pfam" id="PF01709"/>
    </source>
</evidence>
<feature type="domain" description="TACO1/YebC-like second and third" evidence="6">
    <location>
        <begin position="80"/>
        <end position="132"/>
    </location>
</feature>
<protein>
    <recommendedName>
        <fullName evidence="10">Transcriptional regulator</fullName>
    </recommendedName>
</protein>
<dbReference type="Gene3D" id="3.30.70.980">
    <property type="match status" value="1"/>
</dbReference>
<dbReference type="PANTHER" id="PTHR12532:SF6">
    <property type="entry name" value="TRANSCRIPTIONAL REGULATORY PROTEIN YEBC-RELATED"/>
    <property type="match status" value="1"/>
</dbReference>
<dbReference type="EMBL" id="MHLC01000012">
    <property type="protein sequence ID" value="OGZ01398.1"/>
    <property type="molecule type" value="Genomic_DNA"/>
</dbReference>
<keyword evidence="4" id="KW-0238">DNA-binding</keyword>
<evidence type="ECO:0000313" key="9">
    <source>
        <dbReference type="Proteomes" id="UP000178495"/>
    </source>
</evidence>
<evidence type="ECO:0000313" key="8">
    <source>
        <dbReference type="EMBL" id="OGZ01398.1"/>
    </source>
</evidence>
<evidence type="ECO:0000256" key="4">
    <source>
        <dbReference type="ARBA" id="ARBA00023125"/>
    </source>
</evidence>
<dbReference type="InterPro" id="IPR026564">
    <property type="entry name" value="Transcrip_reg_TACO1-like_dom3"/>
</dbReference>
<dbReference type="Pfam" id="PF20772">
    <property type="entry name" value="TACO1_YebC_N"/>
    <property type="match status" value="1"/>
</dbReference>
<dbReference type="PANTHER" id="PTHR12532">
    <property type="entry name" value="TRANSLATIONAL ACTIVATOR OF CYTOCHROME C OXIDASE 1"/>
    <property type="match status" value="1"/>
</dbReference>
<dbReference type="GO" id="GO:0005829">
    <property type="term" value="C:cytosol"/>
    <property type="evidence" value="ECO:0007669"/>
    <property type="project" value="TreeGrafter"/>
</dbReference>